<dbReference type="RefSeq" id="WP_189572377.1">
    <property type="nucleotide sequence ID" value="NZ_BMXU01000001.1"/>
</dbReference>
<organism evidence="1 2">
    <name type="scientific">Parvularcula lutaonensis</name>
    <dbReference type="NCBI Taxonomy" id="491923"/>
    <lineage>
        <taxon>Bacteria</taxon>
        <taxon>Pseudomonadati</taxon>
        <taxon>Pseudomonadota</taxon>
        <taxon>Alphaproteobacteria</taxon>
        <taxon>Parvularculales</taxon>
        <taxon>Parvularculaceae</taxon>
        <taxon>Parvularcula</taxon>
    </lineage>
</organism>
<accession>A0ABV7M7U6</accession>
<dbReference type="EMBL" id="JBHRVA010000002">
    <property type="protein sequence ID" value="MFC3301415.1"/>
    <property type="molecule type" value="Genomic_DNA"/>
</dbReference>
<sequence length="157" mass="17656">MTAEVVLSTYLDASADEVWEHATKPRVLHYVASPMIAFEAINPPAFPERWETGDYLCAMKLAGVLPIGQQVIGISYPPAEGGKRFLRDDGHSASIKRWDHWVTIEPEGEGTRYEDRLTLDAGWRTPVVAAFARSFYSHRQARWRELVASGFRYGDGS</sequence>
<evidence type="ECO:0000313" key="2">
    <source>
        <dbReference type="Proteomes" id="UP001595607"/>
    </source>
</evidence>
<evidence type="ECO:0000313" key="1">
    <source>
        <dbReference type="EMBL" id="MFC3301415.1"/>
    </source>
</evidence>
<name>A0ABV7M7U6_9PROT</name>
<gene>
    <name evidence="1" type="ORF">ACFONP_01550</name>
</gene>
<reference evidence="2" key="1">
    <citation type="journal article" date="2019" name="Int. J. Syst. Evol. Microbiol.">
        <title>The Global Catalogue of Microorganisms (GCM) 10K type strain sequencing project: providing services to taxonomists for standard genome sequencing and annotation.</title>
        <authorList>
            <consortium name="The Broad Institute Genomics Platform"/>
            <consortium name="The Broad Institute Genome Sequencing Center for Infectious Disease"/>
            <person name="Wu L."/>
            <person name="Ma J."/>
        </authorList>
    </citation>
    <scope>NUCLEOTIDE SEQUENCE [LARGE SCALE GENOMIC DNA]</scope>
    <source>
        <strain evidence="2">KCTC 22245</strain>
    </source>
</reference>
<proteinExistence type="predicted"/>
<protein>
    <recommendedName>
        <fullName evidence="3">SRPBCC domain-containing protein</fullName>
    </recommendedName>
</protein>
<keyword evidence="2" id="KW-1185">Reference proteome</keyword>
<dbReference type="Proteomes" id="UP001595607">
    <property type="component" value="Unassembled WGS sequence"/>
</dbReference>
<comment type="caution">
    <text evidence="1">The sequence shown here is derived from an EMBL/GenBank/DDBJ whole genome shotgun (WGS) entry which is preliminary data.</text>
</comment>
<dbReference type="InterPro" id="IPR023393">
    <property type="entry name" value="START-like_dom_sf"/>
</dbReference>
<dbReference type="Gene3D" id="3.30.530.20">
    <property type="match status" value="1"/>
</dbReference>
<dbReference type="SUPFAM" id="SSF55961">
    <property type="entry name" value="Bet v1-like"/>
    <property type="match status" value="1"/>
</dbReference>
<evidence type="ECO:0008006" key="3">
    <source>
        <dbReference type="Google" id="ProtNLM"/>
    </source>
</evidence>